<comment type="caution">
    <text evidence="1">The sequence shown here is derived from an EMBL/GenBank/DDBJ whole genome shotgun (WGS) entry which is preliminary data.</text>
</comment>
<protein>
    <recommendedName>
        <fullName evidence="3">C2H2-type domain-containing protein</fullName>
    </recommendedName>
</protein>
<gene>
    <name evidence="1" type="ORF">RCL2_002818700</name>
</gene>
<name>A0A8H3MF73_9GLOM</name>
<evidence type="ECO:0000313" key="2">
    <source>
        <dbReference type="Proteomes" id="UP000615446"/>
    </source>
</evidence>
<accession>A0A8H3MF73</accession>
<reference evidence="1" key="1">
    <citation type="submission" date="2019-10" db="EMBL/GenBank/DDBJ databases">
        <title>Conservation and host-specific expression of non-tandemly repeated heterogenous ribosome RNA gene in arbuscular mycorrhizal fungi.</title>
        <authorList>
            <person name="Maeda T."/>
            <person name="Kobayashi Y."/>
            <person name="Nakagawa T."/>
            <person name="Ezawa T."/>
            <person name="Yamaguchi K."/>
            <person name="Bino T."/>
            <person name="Nishimoto Y."/>
            <person name="Shigenobu S."/>
            <person name="Kawaguchi M."/>
        </authorList>
    </citation>
    <scope>NUCLEOTIDE SEQUENCE</scope>
    <source>
        <strain evidence="1">HR1</strain>
    </source>
</reference>
<evidence type="ECO:0008006" key="3">
    <source>
        <dbReference type="Google" id="ProtNLM"/>
    </source>
</evidence>
<proteinExistence type="predicted"/>
<dbReference type="OrthoDB" id="8852887at2759"/>
<dbReference type="Proteomes" id="UP000615446">
    <property type="component" value="Unassembled WGS sequence"/>
</dbReference>
<evidence type="ECO:0000313" key="1">
    <source>
        <dbReference type="EMBL" id="GET01790.1"/>
    </source>
</evidence>
<dbReference type="AlphaFoldDB" id="A0A8H3MF73"/>
<sequence>MSESINLMPFVCKWYSHSELQHFKTQEELRNHIYKHKYLYRHTRQRSFKCPICTGLQFCSLNTLNQHLIFNHNDNFDSSEDTCDENKELNLAQVKDKNDVHVKKEGHKDEATAYTKGKDNNTTKLSYCDILIKDRNKKTEGKVAISLLPPKEYKEYKKYDLENHDNLPDML</sequence>
<dbReference type="EMBL" id="BLAL01000302">
    <property type="protein sequence ID" value="GET01790.1"/>
    <property type="molecule type" value="Genomic_DNA"/>
</dbReference>
<organism evidence="1 2">
    <name type="scientific">Rhizophagus clarus</name>
    <dbReference type="NCBI Taxonomy" id="94130"/>
    <lineage>
        <taxon>Eukaryota</taxon>
        <taxon>Fungi</taxon>
        <taxon>Fungi incertae sedis</taxon>
        <taxon>Mucoromycota</taxon>
        <taxon>Glomeromycotina</taxon>
        <taxon>Glomeromycetes</taxon>
        <taxon>Glomerales</taxon>
        <taxon>Glomeraceae</taxon>
        <taxon>Rhizophagus</taxon>
    </lineage>
</organism>